<dbReference type="InterPro" id="IPR038332">
    <property type="entry name" value="PPE_sf"/>
</dbReference>
<keyword evidence="2" id="KW-0472">Membrane</keyword>
<comment type="similarity">
    <text evidence="1">Belongs to the mycobacterial PPE family.</text>
</comment>
<dbReference type="Pfam" id="PF18878">
    <property type="entry name" value="PPE-PPW"/>
    <property type="match status" value="1"/>
</dbReference>
<reference evidence="6 8" key="2">
    <citation type="submission" date="2018-09" db="EMBL/GenBank/DDBJ databases">
        <authorList>
            <person name="Tagini F."/>
        </authorList>
    </citation>
    <scope>NUCLEOTIDE SEQUENCE [LARGE SCALE GENOMIC DNA]</scope>
    <source>
        <strain evidence="6 8">MK4</strain>
    </source>
</reference>
<proteinExistence type="inferred from homology"/>
<gene>
    <name evidence="5" type="ORF">B4U45_20825</name>
    <name evidence="6" type="ORF">LAUMK4_01045</name>
</gene>
<dbReference type="AlphaFoldDB" id="A0A8E2IT10"/>
<feature type="domain" description="PPE-PPW subfamily C-terminal" evidence="4">
    <location>
        <begin position="365"/>
        <end position="409"/>
    </location>
</feature>
<dbReference type="GO" id="GO:0052572">
    <property type="term" value="P:response to host immune response"/>
    <property type="evidence" value="ECO:0007669"/>
    <property type="project" value="TreeGrafter"/>
</dbReference>
<dbReference type="InterPro" id="IPR043641">
    <property type="entry name" value="PPE-PPW_C"/>
</dbReference>
<organism evidence="5 7">
    <name type="scientific">Mycobacterium persicum</name>
    <dbReference type="NCBI Taxonomy" id="1487726"/>
    <lineage>
        <taxon>Bacteria</taxon>
        <taxon>Bacillati</taxon>
        <taxon>Actinomycetota</taxon>
        <taxon>Actinomycetes</taxon>
        <taxon>Mycobacteriales</taxon>
        <taxon>Mycobacteriaceae</taxon>
        <taxon>Mycobacterium</taxon>
    </lineage>
</organism>
<dbReference type="Gene3D" id="1.20.1260.20">
    <property type="entry name" value="PPE superfamily"/>
    <property type="match status" value="1"/>
</dbReference>
<reference evidence="5 7" key="1">
    <citation type="submission" date="2017-02" db="EMBL/GenBank/DDBJ databases">
        <title>Mycobacterium kansasii genomes.</title>
        <authorList>
            <person name="Borowka P."/>
            <person name="Strapagiel D."/>
            <person name="Marciniak B."/>
            <person name="Lach J."/>
            <person name="Bakula Z."/>
            <person name="Van Ingen J."/>
            <person name="Safianowska A."/>
            <person name="Brzostek A."/>
            <person name="Dziadek J."/>
            <person name="Jagielski T."/>
        </authorList>
    </citation>
    <scope>NUCLEOTIDE SEQUENCE [LARGE SCALE GENOMIC DNA]</scope>
    <source>
        <strain evidence="5 7">12MK</strain>
    </source>
</reference>
<keyword evidence="2" id="KW-0812">Transmembrane</keyword>
<feature type="domain" description="PPE" evidence="3">
    <location>
        <begin position="6"/>
        <end position="167"/>
    </location>
</feature>
<dbReference type="Proteomes" id="UP000271464">
    <property type="component" value="Unassembled WGS sequence"/>
</dbReference>
<evidence type="ECO:0000313" key="7">
    <source>
        <dbReference type="Proteomes" id="UP000192335"/>
    </source>
</evidence>
<dbReference type="EMBL" id="MWQA01000001">
    <property type="protein sequence ID" value="ORC08677.1"/>
    <property type="molecule type" value="Genomic_DNA"/>
</dbReference>
<evidence type="ECO:0000256" key="2">
    <source>
        <dbReference type="SAM" id="Phobius"/>
    </source>
</evidence>
<sequence length="418" mass="41882">MSSPIWMACPPEVHSALLSAGPGPAAVLAAGEQWSSLSAEYAAVAEELTVVLAGVTGAAWQGPSAELCAAAYIPYLAWLLQASADSAGNAAVHDAAASAYVGALAAMPTLAELIANHATHAVLAATNFFGINTIPIALNEADYVRMWIQAATTMGVYETACVTALAAAPHAVPAPAILKPGTGAAADTAATIAQTLSPFPWQEIMAFLDYVGKLLWEVLPTFLSELIPVGLAFLWIALAVLSFNVIGLIFQLIADIPLFLEFAINGFSILGLLTYGVVGVIGIIVEWVFGNLFGVVPLLAEFAADLAPAVAGAAGAPLLGSVGAAVPVAQLASVAPVAAMAVDVVEPVTGAAVVSQAQLVSAVAAADQGAGAIGFAGTLANRTAMPAAGLVGVGDEFGGARLPMLPAGWMPALVGVAG</sequence>
<evidence type="ECO:0000313" key="5">
    <source>
        <dbReference type="EMBL" id="ORC08677.1"/>
    </source>
</evidence>
<dbReference type="PANTHER" id="PTHR46766">
    <property type="entry name" value="GLUTAMINE-RICH PROTEIN 2"/>
    <property type="match status" value="1"/>
</dbReference>
<accession>A0A8E2IT10</accession>
<dbReference type="PANTHER" id="PTHR46766:SF1">
    <property type="entry name" value="GLUTAMINE-RICH PROTEIN 2"/>
    <property type="match status" value="1"/>
</dbReference>
<feature type="transmembrane region" description="Helical" evidence="2">
    <location>
        <begin position="226"/>
        <end position="250"/>
    </location>
</feature>
<dbReference type="OrthoDB" id="4753634at2"/>
<keyword evidence="2" id="KW-1133">Transmembrane helix</keyword>
<dbReference type="InterPro" id="IPR000030">
    <property type="entry name" value="PPE_dom"/>
</dbReference>
<keyword evidence="8" id="KW-1185">Reference proteome</keyword>
<evidence type="ECO:0000256" key="1">
    <source>
        <dbReference type="ARBA" id="ARBA00010652"/>
    </source>
</evidence>
<evidence type="ECO:0000259" key="3">
    <source>
        <dbReference type="Pfam" id="PF00823"/>
    </source>
</evidence>
<evidence type="ECO:0000313" key="6">
    <source>
        <dbReference type="EMBL" id="VAZ89418.1"/>
    </source>
</evidence>
<comment type="caution">
    <text evidence="5">The sequence shown here is derived from an EMBL/GenBank/DDBJ whole genome shotgun (WGS) entry which is preliminary data.</text>
</comment>
<dbReference type="SUPFAM" id="SSF140459">
    <property type="entry name" value="PE/PPE dimer-like"/>
    <property type="match status" value="1"/>
</dbReference>
<dbReference type="Pfam" id="PF00823">
    <property type="entry name" value="PPE"/>
    <property type="match status" value="1"/>
</dbReference>
<dbReference type="RefSeq" id="WP_075547763.1">
    <property type="nucleotide sequence ID" value="NZ_LWCM01000096.1"/>
</dbReference>
<dbReference type="EMBL" id="UPHM01000021">
    <property type="protein sequence ID" value="VAZ89418.1"/>
    <property type="molecule type" value="Genomic_DNA"/>
</dbReference>
<dbReference type="Proteomes" id="UP000192335">
    <property type="component" value="Unassembled WGS sequence"/>
</dbReference>
<evidence type="ECO:0000313" key="8">
    <source>
        <dbReference type="Proteomes" id="UP000271464"/>
    </source>
</evidence>
<dbReference type="GeneID" id="66599838"/>
<feature type="transmembrane region" description="Helical" evidence="2">
    <location>
        <begin position="262"/>
        <end position="289"/>
    </location>
</feature>
<name>A0A8E2IT10_9MYCO</name>
<evidence type="ECO:0000259" key="4">
    <source>
        <dbReference type="Pfam" id="PF18878"/>
    </source>
</evidence>
<protein>
    <submittedName>
        <fullName evidence="6">PPE family protein PPE47/PPE48</fullName>
    </submittedName>
</protein>